<evidence type="ECO:0000313" key="2">
    <source>
        <dbReference type="Proteomes" id="UP001234178"/>
    </source>
</evidence>
<protein>
    <submittedName>
        <fullName evidence="1">Uncharacterized protein</fullName>
    </submittedName>
</protein>
<proteinExistence type="predicted"/>
<sequence length="114" mass="12643">MAACNEPDFPPGSRLYFTSVHEHNPSQVASDARAHYARMDWMLVCVSSGIAVSQVSQVRSSQPKGKMLLLYKDEGGGVSLLFEKKNRLAGLHFQLDQLQGIHEPLGLESHSFLF</sequence>
<reference evidence="1 2" key="1">
    <citation type="journal article" date="2023" name="Nucleic Acids Res.">
        <title>The hologenome of Daphnia magna reveals possible DNA methylation and microbiome-mediated evolution of the host genome.</title>
        <authorList>
            <person name="Chaturvedi A."/>
            <person name="Li X."/>
            <person name="Dhandapani V."/>
            <person name="Marshall H."/>
            <person name="Kissane S."/>
            <person name="Cuenca-Cambronero M."/>
            <person name="Asole G."/>
            <person name="Calvet F."/>
            <person name="Ruiz-Romero M."/>
            <person name="Marangio P."/>
            <person name="Guigo R."/>
            <person name="Rago D."/>
            <person name="Mirbahai L."/>
            <person name="Eastwood N."/>
            <person name="Colbourne J.K."/>
            <person name="Zhou J."/>
            <person name="Mallon E."/>
            <person name="Orsini L."/>
        </authorList>
    </citation>
    <scope>NUCLEOTIDE SEQUENCE [LARGE SCALE GENOMIC DNA]</scope>
    <source>
        <strain evidence="1">LRV0_1</strain>
    </source>
</reference>
<organism evidence="1 2">
    <name type="scientific">Daphnia magna</name>
    <dbReference type="NCBI Taxonomy" id="35525"/>
    <lineage>
        <taxon>Eukaryota</taxon>
        <taxon>Metazoa</taxon>
        <taxon>Ecdysozoa</taxon>
        <taxon>Arthropoda</taxon>
        <taxon>Crustacea</taxon>
        <taxon>Branchiopoda</taxon>
        <taxon>Diplostraca</taxon>
        <taxon>Cladocera</taxon>
        <taxon>Anomopoda</taxon>
        <taxon>Daphniidae</taxon>
        <taxon>Daphnia</taxon>
    </lineage>
</organism>
<keyword evidence="2" id="KW-1185">Reference proteome</keyword>
<dbReference type="EMBL" id="JAOYFB010000038">
    <property type="protein sequence ID" value="KAK4028363.1"/>
    <property type="molecule type" value="Genomic_DNA"/>
</dbReference>
<accession>A0ABR0ATT5</accession>
<comment type="caution">
    <text evidence="1">The sequence shown here is derived from an EMBL/GenBank/DDBJ whole genome shotgun (WGS) entry which is preliminary data.</text>
</comment>
<gene>
    <name evidence="1" type="ORF">OUZ56_017643</name>
</gene>
<dbReference type="Proteomes" id="UP001234178">
    <property type="component" value="Unassembled WGS sequence"/>
</dbReference>
<evidence type="ECO:0000313" key="1">
    <source>
        <dbReference type="EMBL" id="KAK4028363.1"/>
    </source>
</evidence>
<name>A0ABR0ATT5_9CRUS</name>